<dbReference type="InterPro" id="IPR001005">
    <property type="entry name" value="SANT/Myb"/>
</dbReference>
<dbReference type="PANTHER" id="PTHR43952:SF75">
    <property type="entry name" value="PROTEIN RADIALIS-LIKE 6"/>
    <property type="match status" value="1"/>
</dbReference>
<protein>
    <recommendedName>
        <fullName evidence="5">Myb-like domain-containing protein</fullName>
    </recommendedName>
</protein>
<comment type="caution">
    <text evidence="6">The sequence shown here is derived from an EMBL/GenBank/DDBJ whole genome shotgun (WGS) entry which is preliminary data.</text>
</comment>
<dbReference type="GO" id="GO:0003700">
    <property type="term" value="F:DNA-binding transcription factor activity"/>
    <property type="evidence" value="ECO:0007669"/>
    <property type="project" value="InterPro"/>
</dbReference>
<keyword evidence="4" id="KW-0539">Nucleus</keyword>
<evidence type="ECO:0000256" key="1">
    <source>
        <dbReference type="ARBA" id="ARBA00004123"/>
    </source>
</evidence>
<comment type="subcellular location">
    <subcellularLocation>
        <location evidence="1">Nucleus</location>
    </subcellularLocation>
</comment>
<dbReference type="Gene3D" id="1.10.10.60">
    <property type="entry name" value="Homeodomain-like"/>
    <property type="match status" value="1"/>
</dbReference>
<dbReference type="CDD" id="cd00167">
    <property type="entry name" value="SANT"/>
    <property type="match status" value="1"/>
</dbReference>
<dbReference type="FunFam" id="1.10.10.60:FF:000154">
    <property type="entry name" value="Transcription factor SRM1"/>
    <property type="match status" value="1"/>
</dbReference>
<name>A0A164UGU9_DAUCS</name>
<accession>A0A164UGU9</accession>
<dbReference type="PANTHER" id="PTHR43952">
    <property type="entry name" value="MYB FAMILY TRANSCRIPTION FACTOR-RELATED"/>
    <property type="match status" value="1"/>
</dbReference>
<dbReference type="PROSITE" id="PS50090">
    <property type="entry name" value="MYB_LIKE"/>
    <property type="match status" value="1"/>
</dbReference>
<dbReference type="GO" id="GO:0005634">
    <property type="term" value="C:nucleus"/>
    <property type="evidence" value="ECO:0007669"/>
    <property type="project" value="UniProtKB-SubCell"/>
</dbReference>
<dbReference type="Gramene" id="KZM88866">
    <property type="protein sequence ID" value="KZM88866"/>
    <property type="gene ID" value="DCAR_025941"/>
</dbReference>
<evidence type="ECO:0000256" key="2">
    <source>
        <dbReference type="ARBA" id="ARBA00023015"/>
    </source>
</evidence>
<evidence type="ECO:0000259" key="5">
    <source>
        <dbReference type="PROSITE" id="PS50090"/>
    </source>
</evidence>
<evidence type="ECO:0000313" key="6">
    <source>
        <dbReference type="EMBL" id="KZM88866.1"/>
    </source>
</evidence>
<organism evidence="6">
    <name type="scientific">Daucus carota subsp. sativus</name>
    <name type="common">Carrot</name>
    <dbReference type="NCBI Taxonomy" id="79200"/>
    <lineage>
        <taxon>Eukaryota</taxon>
        <taxon>Viridiplantae</taxon>
        <taxon>Streptophyta</taxon>
        <taxon>Embryophyta</taxon>
        <taxon>Tracheophyta</taxon>
        <taxon>Spermatophyta</taxon>
        <taxon>Magnoliopsida</taxon>
        <taxon>eudicotyledons</taxon>
        <taxon>Gunneridae</taxon>
        <taxon>Pentapetalae</taxon>
        <taxon>asterids</taxon>
        <taxon>campanulids</taxon>
        <taxon>Apiales</taxon>
        <taxon>Apiaceae</taxon>
        <taxon>Apioideae</taxon>
        <taxon>Scandiceae</taxon>
        <taxon>Daucinae</taxon>
        <taxon>Daucus</taxon>
        <taxon>Daucus sect. Daucus</taxon>
    </lineage>
</organism>
<dbReference type="Pfam" id="PF23082">
    <property type="entry name" value="Myb_DNA-binding_2"/>
    <property type="match status" value="1"/>
</dbReference>
<dbReference type="OMA" id="KWLTEDV"/>
<feature type="domain" description="Myb-like" evidence="5">
    <location>
        <begin position="7"/>
        <end position="61"/>
    </location>
</feature>
<keyword evidence="2" id="KW-0805">Transcription regulation</keyword>
<dbReference type="SUPFAM" id="SSF46689">
    <property type="entry name" value="Homeodomain-like"/>
    <property type="match status" value="1"/>
</dbReference>
<dbReference type="InterPro" id="IPR009057">
    <property type="entry name" value="Homeodomain-like_sf"/>
</dbReference>
<dbReference type="AlphaFoldDB" id="A0A164UGU9"/>
<evidence type="ECO:0000256" key="4">
    <source>
        <dbReference type="ARBA" id="ARBA00023242"/>
    </source>
</evidence>
<dbReference type="InterPro" id="IPR044636">
    <property type="entry name" value="RADIALIS-like"/>
</dbReference>
<reference evidence="6" key="1">
    <citation type="journal article" date="2016" name="Nat. Genet.">
        <title>A high-quality carrot genome assembly provides new insights into carotenoid accumulation and asterid genome evolution.</title>
        <authorList>
            <person name="Iorizzo M."/>
            <person name="Ellison S."/>
            <person name="Senalik D."/>
            <person name="Zeng P."/>
            <person name="Satapoomin P."/>
            <person name="Huang J."/>
            <person name="Bowman M."/>
            <person name="Iovene M."/>
            <person name="Sanseverino W."/>
            <person name="Cavagnaro P."/>
            <person name="Yildiz M."/>
            <person name="Macko-Podgorni A."/>
            <person name="Moranska E."/>
            <person name="Grzebelus E."/>
            <person name="Grzebelus D."/>
            <person name="Ashrafi H."/>
            <person name="Zheng Z."/>
            <person name="Cheng S."/>
            <person name="Spooner D."/>
            <person name="Van Deynze A."/>
            <person name="Simon P."/>
        </authorList>
    </citation>
    <scope>NUCLEOTIDE SEQUENCE [LARGE SCALE GENOMIC DNA]</scope>
    <source>
        <tissue evidence="6">Leaf</tissue>
    </source>
</reference>
<dbReference type="GO" id="GO:0048262">
    <property type="term" value="P:determination of dorsal/ventral asymmetry"/>
    <property type="evidence" value="ECO:0007669"/>
    <property type="project" value="UniProtKB-ARBA"/>
</dbReference>
<sequence length="81" mass="9198">MSLDLLSSSCSKSNWTIEQNKLFENALAMYDKDTPDRWMKIANATGGRSVEEIKMQYQKLVHDIALIEAGKVPLPNQWLNA</sequence>
<dbReference type="GO" id="GO:0009908">
    <property type="term" value="P:flower development"/>
    <property type="evidence" value="ECO:0007669"/>
    <property type="project" value="UniProtKB-ARBA"/>
</dbReference>
<dbReference type="EMBL" id="LNRQ01000007">
    <property type="protein sequence ID" value="KZM88866.1"/>
    <property type="molecule type" value="Genomic_DNA"/>
</dbReference>
<gene>
    <name evidence="6" type="ORF">DCAR_025941</name>
</gene>
<dbReference type="SMART" id="SM00717">
    <property type="entry name" value="SANT"/>
    <property type="match status" value="1"/>
</dbReference>
<keyword evidence="3" id="KW-0804">Transcription</keyword>
<evidence type="ECO:0000256" key="3">
    <source>
        <dbReference type="ARBA" id="ARBA00023163"/>
    </source>
</evidence>
<proteinExistence type="predicted"/>